<keyword evidence="2" id="KW-1185">Reference proteome</keyword>
<name>A0AC60PRW2_IXOPE</name>
<evidence type="ECO:0000313" key="1">
    <source>
        <dbReference type="EMBL" id="KAG0423273.1"/>
    </source>
</evidence>
<sequence length="160" mass="17489">MDTIAPKEISPPKASGVVSLAPAEDPKKAEAARALPIHASTSSRKSGQLDEAHSPTTQQSQADEVMDESMPPSDDALLPSGPQVIEKQVGPATYQFSDERKWNAKKLTPAPLQDQWYQLHHSCLPWIQGLVNHTNNLKLDTKHRLSFLGVLSGNGDFQED</sequence>
<evidence type="ECO:0000313" key="2">
    <source>
        <dbReference type="Proteomes" id="UP000805193"/>
    </source>
</evidence>
<comment type="caution">
    <text evidence="1">The sequence shown here is derived from an EMBL/GenBank/DDBJ whole genome shotgun (WGS) entry which is preliminary data.</text>
</comment>
<accession>A0AC60PRW2</accession>
<gene>
    <name evidence="1" type="ORF">HPB47_000926</name>
</gene>
<dbReference type="EMBL" id="JABSTQ010010120">
    <property type="protein sequence ID" value="KAG0423273.1"/>
    <property type="molecule type" value="Genomic_DNA"/>
</dbReference>
<proteinExistence type="predicted"/>
<protein>
    <submittedName>
        <fullName evidence="1">Uncharacterized protein</fullName>
    </submittedName>
</protein>
<dbReference type="Proteomes" id="UP000805193">
    <property type="component" value="Unassembled WGS sequence"/>
</dbReference>
<organism evidence="1 2">
    <name type="scientific">Ixodes persulcatus</name>
    <name type="common">Taiga tick</name>
    <dbReference type="NCBI Taxonomy" id="34615"/>
    <lineage>
        <taxon>Eukaryota</taxon>
        <taxon>Metazoa</taxon>
        <taxon>Ecdysozoa</taxon>
        <taxon>Arthropoda</taxon>
        <taxon>Chelicerata</taxon>
        <taxon>Arachnida</taxon>
        <taxon>Acari</taxon>
        <taxon>Parasitiformes</taxon>
        <taxon>Ixodida</taxon>
        <taxon>Ixodoidea</taxon>
        <taxon>Ixodidae</taxon>
        <taxon>Ixodinae</taxon>
        <taxon>Ixodes</taxon>
    </lineage>
</organism>
<reference evidence="1 2" key="1">
    <citation type="journal article" date="2020" name="Cell">
        <title>Large-Scale Comparative Analyses of Tick Genomes Elucidate Their Genetic Diversity and Vector Capacities.</title>
        <authorList>
            <consortium name="Tick Genome and Microbiome Consortium (TIGMIC)"/>
            <person name="Jia N."/>
            <person name="Wang J."/>
            <person name="Shi W."/>
            <person name="Du L."/>
            <person name="Sun Y."/>
            <person name="Zhan W."/>
            <person name="Jiang J.F."/>
            <person name="Wang Q."/>
            <person name="Zhang B."/>
            <person name="Ji P."/>
            <person name="Bell-Sakyi L."/>
            <person name="Cui X.M."/>
            <person name="Yuan T.T."/>
            <person name="Jiang B.G."/>
            <person name="Yang W.F."/>
            <person name="Lam T.T."/>
            <person name="Chang Q.C."/>
            <person name="Ding S.J."/>
            <person name="Wang X.J."/>
            <person name="Zhu J.G."/>
            <person name="Ruan X.D."/>
            <person name="Zhao L."/>
            <person name="Wei J.T."/>
            <person name="Ye R.Z."/>
            <person name="Que T.C."/>
            <person name="Du C.H."/>
            <person name="Zhou Y.H."/>
            <person name="Cheng J.X."/>
            <person name="Dai P.F."/>
            <person name="Guo W.B."/>
            <person name="Han X.H."/>
            <person name="Huang E.J."/>
            <person name="Li L.F."/>
            <person name="Wei W."/>
            <person name="Gao Y.C."/>
            <person name="Liu J.Z."/>
            <person name="Shao H.Z."/>
            <person name="Wang X."/>
            <person name="Wang C.C."/>
            <person name="Yang T.C."/>
            <person name="Huo Q.B."/>
            <person name="Li W."/>
            <person name="Chen H.Y."/>
            <person name="Chen S.E."/>
            <person name="Zhou L.G."/>
            <person name="Ni X.B."/>
            <person name="Tian J.H."/>
            <person name="Sheng Y."/>
            <person name="Liu T."/>
            <person name="Pan Y.S."/>
            <person name="Xia L.Y."/>
            <person name="Li J."/>
            <person name="Zhao F."/>
            <person name="Cao W.C."/>
        </authorList>
    </citation>
    <scope>NUCLEOTIDE SEQUENCE [LARGE SCALE GENOMIC DNA]</scope>
    <source>
        <strain evidence="1">Iper-2018</strain>
    </source>
</reference>